<dbReference type="AlphaFoldDB" id="A0A939JU71"/>
<dbReference type="PROSITE" id="PS50112">
    <property type="entry name" value="PAS"/>
    <property type="match status" value="1"/>
</dbReference>
<evidence type="ECO:0000313" key="3">
    <source>
        <dbReference type="EMBL" id="MBO0656459.1"/>
    </source>
</evidence>
<dbReference type="SUPFAM" id="SSF55785">
    <property type="entry name" value="PYP-like sensor domain (PAS domain)"/>
    <property type="match status" value="1"/>
</dbReference>
<accession>A0A939JU71</accession>
<dbReference type="EMBL" id="JAFMOF010000004">
    <property type="protein sequence ID" value="MBO0656459.1"/>
    <property type="molecule type" value="Genomic_DNA"/>
</dbReference>
<feature type="domain" description="PAS" evidence="2">
    <location>
        <begin position="26"/>
        <end position="56"/>
    </location>
</feature>
<evidence type="ECO:0000259" key="2">
    <source>
        <dbReference type="PROSITE" id="PS50112"/>
    </source>
</evidence>
<proteinExistence type="predicted"/>
<dbReference type="RefSeq" id="WP_207248438.1">
    <property type="nucleotide sequence ID" value="NZ_JAFMOF010000004.1"/>
</dbReference>
<comment type="caution">
    <text evidence="3">The sequence shown here is derived from an EMBL/GenBank/DDBJ whole genome shotgun (WGS) entry which is preliminary data.</text>
</comment>
<feature type="region of interest" description="Disordered" evidence="1">
    <location>
        <begin position="1"/>
        <end position="20"/>
    </location>
</feature>
<keyword evidence="4" id="KW-1185">Reference proteome</keyword>
<name>A0A939JU71_9ACTN</name>
<evidence type="ECO:0000313" key="4">
    <source>
        <dbReference type="Proteomes" id="UP000664781"/>
    </source>
</evidence>
<dbReference type="Proteomes" id="UP000664781">
    <property type="component" value="Unassembled WGS sequence"/>
</dbReference>
<dbReference type="InterPro" id="IPR035965">
    <property type="entry name" value="PAS-like_dom_sf"/>
</dbReference>
<sequence length="189" mass="19136">MDRGTSDPAAPGQRGAPPPGRVSLAVVVVDAGGVVTHWSGGAGELFGRRGEEAVGRAAADLMPVGGAVGGLTGRAAHDAPPAPGFARSGRARADRGGTGGRVEVLWWAYPLSGPGPERMLVLATDAARLPDGARERAVPAFAPHRGLPGARELAGRLPDVLPGMAKATSGRIVAQVLERGCPVLRLSRA</sequence>
<dbReference type="InterPro" id="IPR000014">
    <property type="entry name" value="PAS"/>
</dbReference>
<gene>
    <name evidence="3" type="ORF">J1792_28070</name>
</gene>
<evidence type="ECO:0000256" key="1">
    <source>
        <dbReference type="SAM" id="MobiDB-lite"/>
    </source>
</evidence>
<reference evidence="3" key="1">
    <citation type="submission" date="2021-03" db="EMBL/GenBank/DDBJ databases">
        <title>Streptomyces strains.</title>
        <authorList>
            <person name="Lund M.B."/>
            <person name="Toerring T."/>
        </authorList>
    </citation>
    <scope>NUCLEOTIDE SEQUENCE</scope>
    <source>
        <strain evidence="3">JCM 4242</strain>
    </source>
</reference>
<protein>
    <recommendedName>
        <fullName evidence="2">PAS domain-containing protein</fullName>
    </recommendedName>
</protein>
<organism evidence="3 4">
    <name type="scientific">Streptomyces triculaminicus</name>
    <dbReference type="NCBI Taxonomy" id="2816232"/>
    <lineage>
        <taxon>Bacteria</taxon>
        <taxon>Bacillati</taxon>
        <taxon>Actinomycetota</taxon>
        <taxon>Actinomycetes</taxon>
        <taxon>Kitasatosporales</taxon>
        <taxon>Streptomycetaceae</taxon>
        <taxon>Streptomyces</taxon>
    </lineage>
</organism>